<dbReference type="PANTHER" id="PTHR45740">
    <property type="entry name" value="POLY [ADP-RIBOSE] POLYMERASE"/>
    <property type="match status" value="1"/>
</dbReference>
<keyword evidence="2 7" id="KW-0479">Metal-binding</keyword>
<keyword evidence="3 7" id="KW-0863">Zinc-finger</keyword>
<dbReference type="InterPro" id="IPR000571">
    <property type="entry name" value="Znf_CCCH"/>
</dbReference>
<evidence type="ECO:0000256" key="7">
    <source>
        <dbReference type="PROSITE-ProRule" id="PRU00723"/>
    </source>
</evidence>
<dbReference type="GO" id="GO:0005634">
    <property type="term" value="C:nucleus"/>
    <property type="evidence" value="ECO:0007669"/>
    <property type="project" value="UniProtKB-SubCell"/>
</dbReference>
<evidence type="ECO:0000259" key="9">
    <source>
        <dbReference type="PROSITE" id="PS50103"/>
    </source>
</evidence>
<keyword evidence="5" id="KW-0539">Nucleus</keyword>
<keyword evidence="12" id="KW-1185">Reference proteome</keyword>
<evidence type="ECO:0000313" key="11">
    <source>
        <dbReference type="EMBL" id="EDO40987.1"/>
    </source>
</evidence>
<dbReference type="SUPFAM" id="SSF117839">
    <property type="entry name" value="WWE domain"/>
    <property type="match status" value="1"/>
</dbReference>
<evidence type="ECO:0000256" key="4">
    <source>
        <dbReference type="ARBA" id="ARBA00022833"/>
    </source>
</evidence>
<dbReference type="AlphaFoldDB" id="A7S5J8"/>
<feature type="zinc finger region" description="C3H1-type" evidence="7">
    <location>
        <begin position="99"/>
        <end position="121"/>
    </location>
</feature>
<evidence type="ECO:0000256" key="1">
    <source>
        <dbReference type="ARBA" id="ARBA00004123"/>
    </source>
</evidence>
<organism evidence="11 12">
    <name type="scientific">Nematostella vectensis</name>
    <name type="common">Starlet sea anemone</name>
    <dbReference type="NCBI Taxonomy" id="45351"/>
    <lineage>
        <taxon>Eukaryota</taxon>
        <taxon>Metazoa</taxon>
        <taxon>Cnidaria</taxon>
        <taxon>Anthozoa</taxon>
        <taxon>Hexacorallia</taxon>
        <taxon>Actiniaria</taxon>
        <taxon>Edwardsiidae</taxon>
        <taxon>Nematostella</taxon>
    </lineage>
</organism>
<dbReference type="Pfam" id="PF02825">
    <property type="entry name" value="WWE"/>
    <property type="match status" value="1"/>
</dbReference>
<dbReference type="SMART" id="SM00356">
    <property type="entry name" value="ZnF_C3H1"/>
    <property type="match status" value="3"/>
</dbReference>
<dbReference type="eggNOG" id="ENOG502S8DY">
    <property type="taxonomic scope" value="Eukaryota"/>
</dbReference>
<proteinExistence type="inferred from homology"/>
<feature type="zinc finger region" description="C3H1-type" evidence="7">
    <location>
        <begin position="161"/>
        <end position="189"/>
    </location>
</feature>
<feature type="non-terminal residue" evidence="11">
    <location>
        <position position="377"/>
    </location>
</feature>
<feature type="region of interest" description="Disordered" evidence="8">
    <location>
        <begin position="238"/>
        <end position="284"/>
    </location>
</feature>
<dbReference type="InterPro" id="IPR051712">
    <property type="entry name" value="ARTD-AVP"/>
</dbReference>
<dbReference type="GO" id="GO:0008270">
    <property type="term" value="F:zinc ion binding"/>
    <property type="evidence" value="ECO:0007669"/>
    <property type="project" value="UniProtKB-KW"/>
</dbReference>
<dbReference type="HOGENOM" id="CLU_734843_0_0_1"/>
<feature type="compositionally biased region" description="Low complexity" evidence="8">
    <location>
        <begin position="275"/>
        <end position="284"/>
    </location>
</feature>
<comment type="similarity">
    <text evidence="6">Belongs to the ARTD/PARP family.</text>
</comment>
<dbReference type="InParanoid" id="A7S5J8"/>
<gene>
    <name evidence="11" type="ORF">NEMVEDRAFT_v1g207141</name>
</gene>
<name>A7S5J8_NEMVE</name>
<evidence type="ECO:0000313" key="12">
    <source>
        <dbReference type="Proteomes" id="UP000001593"/>
    </source>
</evidence>
<dbReference type="InterPro" id="IPR041367">
    <property type="entry name" value="Znf-CCCH_4"/>
</dbReference>
<dbReference type="PhylomeDB" id="A7S5J8"/>
<evidence type="ECO:0000256" key="2">
    <source>
        <dbReference type="ARBA" id="ARBA00022723"/>
    </source>
</evidence>
<dbReference type="PROSITE" id="PS50103">
    <property type="entry name" value="ZF_C3H1"/>
    <property type="match status" value="3"/>
</dbReference>
<dbReference type="Gene3D" id="3.30.1370.210">
    <property type="match status" value="1"/>
</dbReference>
<sequence length="377" mass="42442">MDKRPRTHGKEALELFSVICKNGGEIELGFAVSRLRPQTRQYLKQIGALKFVRNQGDLFKVTTQDQGRVLIEVCLSLKFCPKAKERQGCKDLNCGMLHVCPYYIKGKCAHGQKCRLSHKIQSSSLQNFFPVSIEGYDNETLIKLMQKAVDDTESERAAANNPIPDICKFYNNAIGCSKKDKCPFLHVCQHFVDGKCKFGDTCKRVHHFKEQHNLEVLSNHQLERFDLPMILHILSGRERKRSTSSSSDTSDTTASTPRKSRANGVAPIPKSPNGAATSNSSSAAPCIKNKEDAEICGFYLRGCCNYGNNCMNHHTKLPYLWQWRGTGGSWESLPSDMNVMVERSYCQLSEGEQYPISIDGEMYSIVYKDMTAVPRHP</sequence>
<feature type="domain" description="C3H1-type" evidence="9">
    <location>
        <begin position="99"/>
        <end position="121"/>
    </location>
</feature>
<dbReference type="InterPro" id="IPR037197">
    <property type="entry name" value="WWE_dom_sf"/>
</dbReference>
<dbReference type="Gene3D" id="4.10.1000.10">
    <property type="entry name" value="Zinc finger, CCCH-type"/>
    <property type="match status" value="1"/>
</dbReference>
<dbReference type="InterPro" id="IPR004170">
    <property type="entry name" value="WWE_dom"/>
</dbReference>
<dbReference type="EMBL" id="DS469583">
    <property type="protein sequence ID" value="EDO40987.1"/>
    <property type="molecule type" value="Genomic_DNA"/>
</dbReference>
<evidence type="ECO:0000256" key="5">
    <source>
        <dbReference type="ARBA" id="ARBA00023242"/>
    </source>
</evidence>
<accession>A7S5J8</accession>
<feature type="zinc finger region" description="C3H1-type" evidence="7">
    <location>
        <begin position="290"/>
        <end position="317"/>
    </location>
</feature>
<feature type="domain" description="WWE" evidence="10">
    <location>
        <begin position="307"/>
        <end position="377"/>
    </location>
</feature>
<dbReference type="Pfam" id="PF18044">
    <property type="entry name" value="zf-CCCH_4"/>
    <property type="match status" value="1"/>
</dbReference>
<keyword evidence="4 7" id="KW-0862">Zinc</keyword>
<comment type="subcellular location">
    <subcellularLocation>
        <location evidence="1">Nucleus</location>
    </subcellularLocation>
</comment>
<dbReference type="Proteomes" id="UP000001593">
    <property type="component" value="Unassembled WGS sequence"/>
</dbReference>
<evidence type="ECO:0000256" key="3">
    <source>
        <dbReference type="ARBA" id="ARBA00022771"/>
    </source>
</evidence>
<reference evidence="11 12" key="1">
    <citation type="journal article" date="2007" name="Science">
        <title>Sea anemone genome reveals ancestral eumetazoan gene repertoire and genomic organization.</title>
        <authorList>
            <person name="Putnam N.H."/>
            <person name="Srivastava M."/>
            <person name="Hellsten U."/>
            <person name="Dirks B."/>
            <person name="Chapman J."/>
            <person name="Salamov A."/>
            <person name="Terry A."/>
            <person name="Shapiro H."/>
            <person name="Lindquist E."/>
            <person name="Kapitonov V.V."/>
            <person name="Jurka J."/>
            <person name="Genikhovich G."/>
            <person name="Grigoriev I.V."/>
            <person name="Lucas S.M."/>
            <person name="Steele R.E."/>
            <person name="Finnerty J.R."/>
            <person name="Technau U."/>
            <person name="Martindale M.Q."/>
            <person name="Rokhsar D.S."/>
        </authorList>
    </citation>
    <scope>NUCLEOTIDE SEQUENCE [LARGE SCALE GENOMIC DNA]</scope>
    <source>
        <strain evidence="12">CH2 X CH6</strain>
    </source>
</reference>
<protein>
    <submittedName>
        <fullName evidence="11">Uncharacterized protein</fullName>
    </submittedName>
</protein>
<evidence type="ECO:0000259" key="10">
    <source>
        <dbReference type="PROSITE" id="PS50918"/>
    </source>
</evidence>
<feature type="compositionally biased region" description="Low complexity" evidence="8">
    <location>
        <begin position="243"/>
        <end position="256"/>
    </location>
</feature>
<feature type="domain" description="C3H1-type" evidence="9">
    <location>
        <begin position="290"/>
        <end position="317"/>
    </location>
</feature>
<feature type="domain" description="C3H1-type" evidence="9">
    <location>
        <begin position="161"/>
        <end position="189"/>
    </location>
</feature>
<dbReference type="OMA" id="CHEYNTH"/>
<evidence type="ECO:0000256" key="8">
    <source>
        <dbReference type="SAM" id="MobiDB-lite"/>
    </source>
</evidence>
<evidence type="ECO:0000256" key="6">
    <source>
        <dbReference type="ARBA" id="ARBA00024347"/>
    </source>
</evidence>
<dbReference type="PANTHER" id="PTHR45740:SF4">
    <property type="entry name" value="PROTEIN MONO-ADP-RIBOSYLTRANSFERASE PARP11"/>
    <property type="match status" value="1"/>
</dbReference>
<dbReference type="PROSITE" id="PS50918">
    <property type="entry name" value="WWE"/>
    <property type="match status" value="1"/>
</dbReference>